<gene>
    <name evidence="1" type="ORF">Gorai_019243</name>
</gene>
<dbReference type="EMBL" id="JABEZZ010000007">
    <property type="protein sequence ID" value="MBA0590541.1"/>
    <property type="molecule type" value="Genomic_DNA"/>
</dbReference>
<dbReference type="Proteomes" id="UP000593578">
    <property type="component" value="Unassembled WGS sequence"/>
</dbReference>
<evidence type="ECO:0000313" key="2">
    <source>
        <dbReference type="Proteomes" id="UP000593578"/>
    </source>
</evidence>
<comment type="caution">
    <text evidence="1">The sequence shown here is derived from an EMBL/GenBank/DDBJ whole genome shotgun (WGS) entry which is preliminary data.</text>
</comment>
<evidence type="ECO:0000313" key="1">
    <source>
        <dbReference type="EMBL" id="MBA0590541.1"/>
    </source>
</evidence>
<feature type="non-terminal residue" evidence="1">
    <location>
        <position position="1"/>
    </location>
</feature>
<name>A0A7J8PMM2_GOSRA</name>
<organism evidence="1 2">
    <name type="scientific">Gossypium raimondii</name>
    <name type="common">Peruvian cotton</name>
    <name type="synonym">Gossypium klotzschianum subsp. raimondii</name>
    <dbReference type="NCBI Taxonomy" id="29730"/>
    <lineage>
        <taxon>Eukaryota</taxon>
        <taxon>Viridiplantae</taxon>
        <taxon>Streptophyta</taxon>
        <taxon>Embryophyta</taxon>
        <taxon>Tracheophyta</taxon>
        <taxon>Spermatophyta</taxon>
        <taxon>Magnoliopsida</taxon>
        <taxon>eudicotyledons</taxon>
        <taxon>Gunneridae</taxon>
        <taxon>Pentapetalae</taxon>
        <taxon>rosids</taxon>
        <taxon>malvids</taxon>
        <taxon>Malvales</taxon>
        <taxon>Malvaceae</taxon>
        <taxon>Malvoideae</taxon>
        <taxon>Gossypium</taxon>
    </lineage>
</organism>
<accession>A0A7J8PMM2</accession>
<dbReference type="AlphaFoldDB" id="A0A7J8PMM2"/>
<protein>
    <submittedName>
        <fullName evidence="1">Uncharacterized protein</fullName>
    </submittedName>
</protein>
<reference evidence="1 2" key="1">
    <citation type="journal article" date="2019" name="Genome Biol. Evol.">
        <title>Insights into the evolution of the New World diploid cottons (Gossypium, subgenus Houzingenia) based on genome sequencing.</title>
        <authorList>
            <person name="Grover C.E."/>
            <person name="Arick M.A. 2nd"/>
            <person name="Thrash A."/>
            <person name="Conover J.L."/>
            <person name="Sanders W.S."/>
            <person name="Peterson D.G."/>
            <person name="Frelichowski J.E."/>
            <person name="Scheffler J.A."/>
            <person name="Scheffler B.E."/>
            <person name="Wendel J.F."/>
        </authorList>
    </citation>
    <scope>NUCLEOTIDE SEQUENCE [LARGE SCALE GENOMIC DNA]</scope>
    <source>
        <strain evidence="1">8</strain>
        <tissue evidence="1">Leaf</tissue>
    </source>
</reference>
<sequence>MKGTMDSGHLAKISLTRQASLQIFEVPPE</sequence>
<proteinExistence type="predicted"/>